<dbReference type="Pfam" id="PF20684">
    <property type="entry name" value="Fung_rhodopsin"/>
    <property type="match status" value="1"/>
</dbReference>
<feature type="transmembrane region" description="Helical" evidence="2">
    <location>
        <begin position="224"/>
        <end position="245"/>
    </location>
</feature>
<organism evidence="4 5">
    <name type="scientific">Monilinia laxa</name>
    <name type="common">Brown rot fungus</name>
    <name type="synonym">Sclerotinia laxa</name>
    <dbReference type="NCBI Taxonomy" id="61186"/>
    <lineage>
        <taxon>Eukaryota</taxon>
        <taxon>Fungi</taxon>
        <taxon>Dikarya</taxon>
        <taxon>Ascomycota</taxon>
        <taxon>Pezizomycotina</taxon>
        <taxon>Leotiomycetes</taxon>
        <taxon>Helotiales</taxon>
        <taxon>Sclerotiniaceae</taxon>
        <taxon>Monilinia</taxon>
    </lineage>
</organism>
<evidence type="ECO:0000313" key="5">
    <source>
        <dbReference type="Proteomes" id="UP000326757"/>
    </source>
</evidence>
<feature type="transmembrane region" description="Helical" evidence="2">
    <location>
        <begin position="300"/>
        <end position="324"/>
    </location>
</feature>
<dbReference type="Gene3D" id="3.40.50.150">
    <property type="entry name" value="Vaccinia Virus protein VP39"/>
    <property type="match status" value="1"/>
</dbReference>
<dbReference type="EMBL" id="VIGI01000007">
    <property type="protein sequence ID" value="KAB8297773.1"/>
    <property type="molecule type" value="Genomic_DNA"/>
</dbReference>
<protein>
    <recommendedName>
        <fullName evidence="3">Rhodopsin domain-containing protein</fullName>
    </recommendedName>
</protein>
<accession>A0A5N6K5C8</accession>
<keyword evidence="2" id="KW-0812">Transmembrane</keyword>
<keyword evidence="2" id="KW-1133">Transmembrane helix</keyword>
<evidence type="ECO:0000259" key="3">
    <source>
        <dbReference type="Pfam" id="PF20684"/>
    </source>
</evidence>
<feature type="transmembrane region" description="Helical" evidence="2">
    <location>
        <begin position="336"/>
        <end position="356"/>
    </location>
</feature>
<keyword evidence="5" id="KW-1185">Reference proteome</keyword>
<name>A0A5N6K5C8_MONLA</name>
<dbReference type="SUPFAM" id="SSF53335">
    <property type="entry name" value="S-adenosyl-L-methionine-dependent methyltransferases"/>
    <property type="match status" value="1"/>
</dbReference>
<dbReference type="InterPro" id="IPR029063">
    <property type="entry name" value="SAM-dependent_MTases_sf"/>
</dbReference>
<dbReference type="PANTHER" id="PTHR39614:SF2">
    <property type="entry name" value="INTEGRAL MEMBRANE PROTEIN"/>
    <property type="match status" value="1"/>
</dbReference>
<sequence length="460" mass="51829">MLEFSPDTPFQFQGAFAIFSLFHFSREEMNIAARKCLQWIAPGGYIFIGTMVAEDFPTEPWMFDDDGECARGIEHTFMGKRIGNLLYTRNGWVNLLRKVGFEVVKADMVPFQAPPEAENPVRSYTINKQKFYTKYETIRKLQIDDYLGLVAMLSSVAQCICTSEQIAHGLGQNQEAIPPSELNRFYIAQYAGNIMYTLAILLTKLSSLCFFICLTGEGSTKQRVVHGSIVCVAAWSFISIIVILLQCHFPDPWIYRAPECIDVEAFWTFNAILDALTQLFVGLLPIYILNGLKIDESKKWLTTLLFSPNLLTLPLLVLRIVYLYDTINSTNYTRDSFNLALVTNLHTSFAVVLSCIPFSKSIVDSLVLEPHAITDTSRSRGTISRYRLNACGRGNKPNTDGTSYFLNDFGAKNVTVDDVMTVPGVKAQELTLNEYLNRAESQERMITDLEPRSPAPSKPE</sequence>
<dbReference type="PANTHER" id="PTHR39614">
    <property type="entry name" value="INTEGRAL MEMBRANE PROTEIN"/>
    <property type="match status" value="1"/>
</dbReference>
<proteinExistence type="predicted"/>
<evidence type="ECO:0000256" key="2">
    <source>
        <dbReference type="SAM" id="Phobius"/>
    </source>
</evidence>
<feature type="transmembrane region" description="Helical" evidence="2">
    <location>
        <begin position="194"/>
        <end position="212"/>
    </location>
</feature>
<dbReference type="AlphaFoldDB" id="A0A5N6K5C8"/>
<reference evidence="4 5" key="1">
    <citation type="submission" date="2019-06" db="EMBL/GenBank/DDBJ databases">
        <title>Genome Sequence of the Brown Rot Fungal Pathogen Monilinia laxa.</title>
        <authorList>
            <person name="De Miccolis Angelini R.M."/>
            <person name="Landi L."/>
            <person name="Abate D."/>
            <person name="Pollastro S."/>
            <person name="Romanazzi G."/>
            <person name="Faretra F."/>
        </authorList>
    </citation>
    <scope>NUCLEOTIDE SEQUENCE [LARGE SCALE GENOMIC DNA]</scope>
    <source>
        <strain evidence="4 5">Mlax316</strain>
    </source>
</reference>
<comment type="caution">
    <text evidence="4">The sequence shown here is derived from an EMBL/GenBank/DDBJ whole genome shotgun (WGS) entry which is preliminary data.</text>
</comment>
<evidence type="ECO:0000256" key="1">
    <source>
        <dbReference type="SAM" id="MobiDB-lite"/>
    </source>
</evidence>
<feature type="region of interest" description="Disordered" evidence="1">
    <location>
        <begin position="441"/>
        <end position="460"/>
    </location>
</feature>
<feature type="transmembrane region" description="Helical" evidence="2">
    <location>
        <begin position="265"/>
        <end position="288"/>
    </location>
</feature>
<dbReference type="Proteomes" id="UP000326757">
    <property type="component" value="Unassembled WGS sequence"/>
</dbReference>
<feature type="domain" description="Rhodopsin" evidence="3">
    <location>
        <begin position="130"/>
        <end position="363"/>
    </location>
</feature>
<dbReference type="OrthoDB" id="3918601at2759"/>
<keyword evidence="2" id="KW-0472">Membrane</keyword>
<evidence type="ECO:0000313" key="4">
    <source>
        <dbReference type="EMBL" id="KAB8297773.1"/>
    </source>
</evidence>
<dbReference type="InterPro" id="IPR049326">
    <property type="entry name" value="Rhodopsin_dom_fungi"/>
</dbReference>
<gene>
    <name evidence="4" type="ORF">EYC80_001574</name>
</gene>
<feature type="compositionally biased region" description="Basic and acidic residues" evidence="1">
    <location>
        <begin position="441"/>
        <end position="451"/>
    </location>
</feature>